<dbReference type="SUPFAM" id="SSF53756">
    <property type="entry name" value="UDP-Glycosyltransferase/glycogen phosphorylase"/>
    <property type="match status" value="1"/>
</dbReference>
<proteinExistence type="predicted"/>
<dbReference type="EC" id="2.4.-.-" evidence="2"/>
<gene>
    <name evidence="2" type="ORF">NC992_02660</name>
</gene>
<keyword evidence="3" id="KW-1185">Reference proteome</keyword>
<dbReference type="EMBL" id="JAMPKX010000001">
    <property type="protein sequence ID" value="MEP0945763.1"/>
    <property type="molecule type" value="Genomic_DNA"/>
</dbReference>
<dbReference type="PANTHER" id="PTHR45947:SF3">
    <property type="entry name" value="SULFOQUINOVOSYL TRANSFERASE SQD2"/>
    <property type="match status" value="1"/>
</dbReference>
<dbReference type="Pfam" id="PF00534">
    <property type="entry name" value="Glycos_transf_1"/>
    <property type="match status" value="1"/>
</dbReference>
<dbReference type="RefSeq" id="WP_190699065.1">
    <property type="nucleotide sequence ID" value="NZ_JAMPKX010000001.1"/>
</dbReference>
<protein>
    <submittedName>
        <fullName evidence="2">Glycosyltransferase</fullName>
        <ecNumber evidence="2">2.4.-.-</ecNumber>
    </submittedName>
</protein>
<dbReference type="PANTHER" id="PTHR45947">
    <property type="entry name" value="SULFOQUINOVOSYL TRANSFERASE SQD2"/>
    <property type="match status" value="1"/>
</dbReference>
<dbReference type="Gene3D" id="3.40.50.2000">
    <property type="entry name" value="Glycogen Phosphorylase B"/>
    <property type="match status" value="2"/>
</dbReference>
<accession>A0ABV0JZ01</accession>
<sequence length="397" mass="44051">MEILEKPIGANAASVTASAPLKVLFVSHAYVVGLNQGKLAAIAAKDDVEVALLAPQHWKAHEWNKVLTLEAPFPEIQLFPAKILFSGRVGAVLYSPLAIWQAISTFQPDILQVEHEVFSLAAFEMAIVARLANIPIVFFGWENMDRQLSSFRRWIRRFILSTANGVIAGNGEGAALTQQWGFEGLIEVMPQMGVDTQIFTPPTQPRSRTNFTVGFVGRLSVSKGVDTLIQATRLLKDRGKYIQLAICGSGPEEEALHQLAVTEGVQDQIDWRGLVRHDEVPQEMQQFDALVLPSRTVDTWKEQFGHVLIEAMATEIPVVGSTCGEIPNVIGRPDLVFAEDDAESLANILDRLLSDPVWYQETKTYFVQRVHQNYSHNGIADRLISLWRRAISGFSPA</sequence>
<dbReference type="GO" id="GO:0016757">
    <property type="term" value="F:glycosyltransferase activity"/>
    <property type="evidence" value="ECO:0007669"/>
    <property type="project" value="UniProtKB-KW"/>
</dbReference>
<dbReference type="InterPro" id="IPR001296">
    <property type="entry name" value="Glyco_trans_1"/>
</dbReference>
<comment type="caution">
    <text evidence="2">The sequence shown here is derived from an EMBL/GenBank/DDBJ whole genome shotgun (WGS) entry which is preliminary data.</text>
</comment>
<keyword evidence="2" id="KW-0328">Glycosyltransferase</keyword>
<name>A0ABV0JZ01_9CYAN</name>
<evidence type="ECO:0000313" key="2">
    <source>
        <dbReference type="EMBL" id="MEP0945763.1"/>
    </source>
</evidence>
<evidence type="ECO:0000259" key="1">
    <source>
        <dbReference type="Pfam" id="PF00534"/>
    </source>
</evidence>
<dbReference type="InterPro" id="IPR050194">
    <property type="entry name" value="Glycosyltransferase_grp1"/>
</dbReference>
<evidence type="ECO:0000313" key="3">
    <source>
        <dbReference type="Proteomes" id="UP001482513"/>
    </source>
</evidence>
<keyword evidence="2" id="KW-0808">Transferase</keyword>
<dbReference type="Proteomes" id="UP001482513">
    <property type="component" value="Unassembled WGS sequence"/>
</dbReference>
<organism evidence="2 3">
    <name type="scientific">Leptolyngbya subtilissima DQ-A4</name>
    <dbReference type="NCBI Taxonomy" id="2933933"/>
    <lineage>
        <taxon>Bacteria</taxon>
        <taxon>Bacillati</taxon>
        <taxon>Cyanobacteriota</taxon>
        <taxon>Cyanophyceae</taxon>
        <taxon>Leptolyngbyales</taxon>
        <taxon>Leptolyngbyaceae</taxon>
        <taxon>Leptolyngbya group</taxon>
        <taxon>Leptolyngbya</taxon>
    </lineage>
</organism>
<feature type="domain" description="Glycosyl transferase family 1" evidence="1">
    <location>
        <begin position="208"/>
        <end position="363"/>
    </location>
</feature>
<reference evidence="2 3" key="1">
    <citation type="submission" date="2022-04" db="EMBL/GenBank/DDBJ databases">
        <title>Positive selection, recombination, and allopatry shape intraspecific diversity of widespread and dominant cyanobacteria.</title>
        <authorList>
            <person name="Wei J."/>
            <person name="Shu W."/>
            <person name="Hu C."/>
        </authorList>
    </citation>
    <scope>NUCLEOTIDE SEQUENCE [LARGE SCALE GENOMIC DNA]</scope>
    <source>
        <strain evidence="2 3">DQ-A4</strain>
    </source>
</reference>